<feature type="compositionally biased region" description="Basic and acidic residues" evidence="1">
    <location>
        <begin position="29"/>
        <end position="39"/>
    </location>
</feature>
<feature type="region of interest" description="Disordered" evidence="1">
    <location>
        <begin position="15"/>
        <end position="39"/>
    </location>
</feature>
<comment type="caution">
    <text evidence="2">The sequence shown here is derived from an EMBL/GenBank/DDBJ whole genome shotgun (WGS) entry which is preliminary data.</text>
</comment>
<keyword evidence="3" id="KW-1185">Reference proteome</keyword>
<dbReference type="EMBL" id="SRPO01000168">
    <property type="protein sequence ID" value="KAG5937930.1"/>
    <property type="molecule type" value="Genomic_DNA"/>
</dbReference>
<accession>A0A9P7MCN3</accession>
<feature type="region of interest" description="Disordered" evidence="1">
    <location>
        <begin position="239"/>
        <end position="265"/>
    </location>
</feature>
<evidence type="ECO:0000256" key="1">
    <source>
        <dbReference type="SAM" id="MobiDB-lite"/>
    </source>
</evidence>
<dbReference type="Proteomes" id="UP000706124">
    <property type="component" value="Unassembled WGS sequence"/>
</dbReference>
<evidence type="ECO:0000313" key="2">
    <source>
        <dbReference type="EMBL" id="KAG5937930.1"/>
    </source>
</evidence>
<dbReference type="OrthoDB" id="66095at2759"/>
<evidence type="ECO:0000313" key="3">
    <source>
        <dbReference type="Proteomes" id="UP000706124"/>
    </source>
</evidence>
<sequence>MAHISSNLLLHRFRQMNMSDPPPPPEPQASDKSDSEDYYRPTPTDIIVAHIMLTRSIKLPWELVDSIFDMAEYWAHSINVIEYQAEQQDHLRISGSSGMQDRFLLRSYPLGLTGIDGQDSLSQELAYDTHDAKTLPLQSDFDPSYFSRLAKYPTPRLLNPARKIVFKMKSRDQGWGGEPDLKGTYKASWTWFEAGLERFDSEAKCNSQCTLDVREGDEEAKTPVLPVCCLRPIQPKIVRKHSRSETTDGDGTNQDEPNEPGHPEDVYEYVHPLNAPSEWLIQCNKTATGDWQEHTVTWSYLDDVNPNSDAGTALEDRGRGRSTGDGSLVRSLRMGDVITIWGKARFPGWVNSIEYVKVEVYWAV</sequence>
<proteinExistence type="predicted"/>
<dbReference type="AlphaFoldDB" id="A0A9P7MCN3"/>
<protein>
    <recommendedName>
        <fullName evidence="4">Ankyrin repeat protein</fullName>
    </recommendedName>
</protein>
<name>A0A9P7MCN3_9HYPO</name>
<gene>
    <name evidence="2" type="ORF">E4U60_001620</name>
</gene>
<organism evidence="2 3">
    <name type="scientific">Claviceps pazoutovae</name>
    <dbReference type="NCBI Taxonomy" id="1649127"/>
    <lineage>
        <taxon>Eukaryota</taxon>
        <taxon>Fungi</taxon>
        <taxon>Dikarya</taxon>
        <taxon>Ascomycota</taxon>
        <taxon>Pezizomycotina</taxon>
        <taxon>Sordariomycetes</taxon>
        <taxon>Hypocreomycetidae</taxon>
        <taxon>Hypocreales</taxon>
        <taxon>Clavicipitaceae</taxon>
        <taxon>Claviceps</taxon>
    </lineage>
</organism>
<reference evidence="2 3" key="1">
    <citation type="journal article" date="2020" name="bioRxiv">
        <title>Whole genome comparisons of ergot fungi reveals the divergence and evolution of species within the genus Claviceps are the result of varying mechanisms driving genome evolution and host range expansion.</title>
        <authorList>
            <person name="Wyka S.A."/>
            <person name="Mondo S.J."/>
            <person name="Liu M."/>
            <person name="Dettman J."/>
            <person name="Nalam V."/>
            <person name="Broders K.D."/>
        </authorList>
    </citation>
    <scope>NUCLEOTIDE SEQUENCE [LARGE SCALE GENOMIC DNA]</scope>
    <source>
        <strain evidence="2 3">CCC 1485</strain>
    </source>
</reference>
<evidence type="ECO:0008006" key="4">
    <source>
        <dbReference type="Google" id="ProtNLM"/>
    </source>
</evidence>